<name>W1PQN8_AMBTC</name>
<reference evidence="2" key="1">
    <citation type="journal article" date="2013" name="Science">
        <title>The Amborella genome and the evolution of flowering plants.</title>
        <authorList>
            <consortium name="Amborella Genome Project"/>
        </authorList>
    </citation>
    <scope>NUCLEOTIDE SEQUENCE [LARGE SCALE GENOMIC DNA]</scope>
</reference>
<proteinExistence type="predicted"/>
<dbReference type="HOGENOM" id="CLU_2592939_0_0_1"/>
<gene>
    <name evidence="1" type="ORF">AMTR_s00026p00110870</name>
</gene>
<accession>W1PQN8</accession>
<sequence length="80" mass="8753">MTRCGDSQSLYLYRVTQLASHALSSYALHLRLGTKPNMDLALIGRHPKAQSAHTPHFHAILGVTESPDAPSSSDGEARRR</sequence>
<keyword evidence="2" id="KW-1185">Reference proteome</keyword>
<dbReference type="EMBL" id="KI392852">
    <property type="protein sequence ID" value="ERN10373.1"/>
    <property type="molecule type" value="Genomic_DNA"/>
</dbReference>
<evidence type="ECO:0000313" key="1">
    <source>
        <dbReference type="EMBL" id="ERN10373.1"/>
    </source>
</evidence>
<organism evidence="1 2">
    <name type="scientific">Amborella trichopoda</name>
    <dbReference type="NCBI Taxonomy" id="13333"/>
    <lineage>
        <taxon>Eukaryota</taxon>
        <taxon>Viridiplantae</taxon>
        <taxon>Streptophyta</taxon>
        <taxon>Embryophyta</taxon>
        <taxon>Tracheophyta</taxon>
        <taxon>Spermatophyta</taxon>
        <taxon>Magnoliopsida</taxon>
        <taxon>Amborellales</taxon>
        <taxon>Amborellaceae</taxon>
        <taxon>Amborella</taxon>
    </lineage>
</organism>
<dbReference type="Gramene" id="ERN10373">
    <property type="protein sequence ID" value="ERN10373"/>
    <property type="gene ID" value="AMTR_s00026p00110870"/>
</dbReference>
<evidence type="ECO:0000313" key="2">
    <source>
        <dbReference type="Proteomes" id="UP000017836"/>
    </source>
</evidence>
<dbReference type="AlphaFoldDB" id="W1PQN8"/>
<protein>
    <submittedName>
        <fullName evidence="1">Uncharacterized protein</fullName>
    </submittedName>
</protein>
<dbReference type="Proteomes" id="UP000017836">
    <property type="component" value="Unassembled WGS sequence"/>
</dbReference>